<sequence>MLLSACFVGFQSKSRTCKVDFVCDLKRMITTLKIKNKKFPTAFSTVLITQR</sequence>
<dbReference type="EMBL" id="GGEC01066532">
    <property type="protein sequence ID" value="MBX47016.1"/>
    <property type="molecule type" value="Transcribed_RNA"/>
</dbReference>
<reference evidence="1" key="1">
    <citation type="submission" date="2018-02" db="EMBL/GenBank/DDBJ databases">
        <title>Rhizophora mucronata_Transcriptome.</title>
        <authorList>
            <person name="Meera S.P."/>
            <person name="Sreeshan A."/>
            <person name="Augustine A."/>
        </authorList>
    </citation>
    <scope>NUCLEOTIDE SEQUENCE</scope>
    <source>
        <tissue evidence="1">Leaf</tissue>
    </source>
</reference>
<proteinExistence type="predicted"/>
<accession>A0A2P2NWX1</accession>
<name>A0A2P2NWX1_RHIMU</name>
<organism evidence="1">
    <name type="scientific">Rhizophora mucronata</name>
    <name type="common">Asiatic mangrove</name>
    <dbReference type="NCBI Taxonomy" id="61149"/>
    <lineage>
        <taxon>Eukaryota</taxon>
        <taxon>Viridiplantae</taxon>
        <taxon>Streptophyta</taxon>
        <taxon>Embryophyta</taxon>
        <taxon>Tracheophyta</taxon>
        <taxon>Spermatophyta</taxon>
        <taxon>Magnoliopsida</taxon>
        <taxon>eudicotyledons</taxon>
        <taxon>Gunneridae</taxon>
        <taxon>Pentapetalae</taxon>
        <taxon>rosids</taxon>
        <taxon>fabids</taxon>
        <taxon>Malpighiales</taxon>
        <taxon>Rhizophoraceae</taxon>
        <taxon>Rhizophora</taxon>
    </lineage>
</organism>
<evidence type="ECO:0000313" key="1">
    <source>
        <dbReference type="EMBL" id="MBX47016.1"/>
    </source>
</evidence>
<dbReference type="AlphaFoldDB" id="A0A2P2NWX1"/>
<protein>
    <submittedName>
        <fullName evidence="1">Uncharacterized protein</fullName>
    </submittedName>
</protein>